<organism evidence="1 2">
    <name type="scientific">Sphaerisporangium rubeum</name>
    <dbReference type="NCBI Taxonomy" id="321317"/>
    <lineage>
        <taxon>Bacteria</taxon>
        <taxon>Bacillati</taxon>
        <taxon>Actinomycetota</taxon>
        <taxon>Actinomycetes</taxon>
        <taxon>Streptosporangiales</taxon>
        <taxon>Streptosporangiaceae</taxon>
        <taxon>Sphaerisporangium</taxon>
    </lineage>
</organism>
<gene>
    <name evidence="1" type="ORF">BJ992_004987</name>
</gene>
<comment type="caution">
    <text evidence="1">The sequence shown here is derived from an EMBL/GenBank/DDBJ whole genome shotgun (WGS) entry which is preliminary data.</text>
</comment>
<sequence>MTPGETRPRVPARGLLRFREPRPVTAQRCELCGEPAGEPHGHVTETGRRSLLCACKGCHLLLLRNGASGAGRYRAVPDRYLTFPGFALDQRDWDALCVPVRTAFFFHNSELDRVVAFYPSPGGATEAPVPADAWDRVLAAVPALTAAGPLPDVEAFLVDRDPGTGFTCHLVPVDACYELTGLLRTRWRGFHGGREAWDAIEGFFAGLRQRCADFEGEEERGA</sequence>
<proteinExistence type="predicted"/>
<dbReference type="EMBL" id="JACHIU010000001">
    <property type="protein sequence ID" value="MBB6475556.1"/>
    <property type="molecule type" value="Genomic_DNA"/>
</dbReference>
<protein>
    <submittedName>
        <fullName evidence="1">Uncharacterized protein</fullName>
    </submittedName>
</protein>
<accession>A0A7X0IHY1</accession>
<dbReference type="AlphaFoldDB" id="A0A7X0IHY1"/>
<keyword evidence="2" id="KW-1185">Reference proteome</keyword>
<name>A0A7X0IHY1_9ACTN</name>
<dbReference type="Pfam" id="PF19372">
    <property type="entry name" value="DUF5947"/>
    <property type="match status" value="1"/>
</dbReference>
<dbReference type="Proteomes" id="UP000555564">
    <property type="component" value="Unassembled WGS sequence"/>
</dbReference>
<dbReference type="RefSeq" id="WP_221474965.1">
    <property type="nucleotide sequence ID" value="NZ_BAAALO010000081.1"/>
</dbReference>
<reference evidence="1 2" key="1">
    <citation type="submission" date="2020-08" db="EMBL/GenBank/DDBJ databases">
        <title>Sequencing the genomes of 1000 actinobacteria strains.</title>
        <authorList>
            <person name="Klenk H.-P."/>
        </authorList>
    </citation>
    <scope>NUCLEOTIDE SEQUENCE [LARGE SCALE GENOMIC DNA]</scope>
    <source>
        <strain evidence="1 2">DSM 44936</strain>
    </source>
</reference>
<evidence type="ECO:0000313" key="2">
    <source>
        <dbReference type="Proteomes" id="UP000555564"/>
    </source>
</evidence>
<evidence type="ECO:0000313" key="1">
    <source>
        <dbReference type="EMBL" id="MBB6475556.1"/>
    </source>
</evidence>
<dbReference type="InterPro" id="IPR045991">
    <property type="entry name" value="DUF5947"/>
</dbReference>